<dbReference type="Pfam" id="PF12796">
    <property type="entry name" value="Ank_2"/>
    <property type="match status" value="1"/>
</dbReference>
<evidence type="ECO:0000256" key="1">
    <source>
        <dbReference type="ARBA" id="ARBA00022737"/>
    </source>
</evidence>
<keyword evidence="1" id="KW-0677">Repeat</keyword>
<evidence type="ECO:0000256" key="3">
    <source>
        <dbReference type="PROSITE-ProRule" id="PRU00023"/>
    </source>
</evidence>
<evidence type="ECO:0000256" key="2">
    <source>
        <dbReference type="ARBA" id="ARBA00023043"/>
    </source>
</evidence>
<dbReference type="InterPro" id="IPR036770">
    <property type="entry name" value="Ankyrin_rpt-contain_sf"/>
</dbReference>
<evidence type="ECO:0000313" key="4">
    <source>
        <dbReference type="WBParaSite" id="TTAC_0001040101-mRNA-1"/>
    </source>
</evidence>
<sequence>LAKFILVTNCCPPAKRKCLHVALEQAALKGHMQIVRLLVRHGGDIDRSDEFLDPPIFAAIRGRCMPVIQYFVSFGANMEVRNKRGWTPLMLAARIGGEKMVDCLLNAGADVHATATGEKTAWSIAYERGHKAICKRISDAMGRNLDK</sequence>
<dbReference type="SMART" id="SM00248">
    <property type="entry name" value="ANK"/>
    <property type="match status" value="4"/>
</dbReference>
<reference evidence="4" key="1">
    <citation type="submission" date="2017-02" db="UniProtKB">
        <authorList>
            <consortium name="WormBaseParasite"/>
        </authorList>
    </citation>
    <scope>IDENTIFICATION</scope>
</reference>
<protein>
    <submittedName>
        <fullName evidence="4">ANK_REP_REGION domain-containing protein</fullName>
    </submittedName>
</protein>
<dbReference type="STRING" id="6205.A0A0R3XA24"/>
<keyword evidence="2 3" id="KW-0040">ANK repeat</keyword>
<dbReference type="InterPro" id="IPR050776">
    <property type="entry name" value="Ank_Repeat/CDKN_Inhibitor"/>
</dbReference>
<name>A0A0R3XA24_HYDTA</name>
<dbReference type="AlphaFoldDB" id="A0A0R3XA24"/>
<dbReference type="PROSITE" id="PS50088">
    <property type="entry name" value="ANK_REPEAT"/>
    <property type="match status" value="2"/>
</dbReference>
<organism evidence="4">
    <name type="scientific">Hydatigena taeniaeformis</name>
    <name type="common">Feline tapeworm</name>
    <name type="synonym">Taenia taeniaeformis</name>
    <dbReference type="NCBI Taxonomy" id="6205"/>
    <lineage>
        <taxon>Eukaryota</taxon>
        <taxon>Metazoa</taxon>
        <taxon>Spiralia</taxon>
        <taxon>Lophotrochozoa</taxon>
        <taxon>Platyhelminthes</taxon>
        <taxon>Cestoda</taxon>
        <taxon>Eucestoda</taxon>
        <taxon>Cyclophyllidea</taxon>
        <taxon>Taeniidae</taxon>
        <taxon>Hydatigera</taxon>
    </lineage>
</organism>
<feature type="repeat" description="ANK" evidence="3">
    <location>
        <begin position="84"/>
        <end position="116"/>
    </location>
</feature>
<dbReference type="WBParaSite" id="TTAC_0001040101-mRNA-1">
    <property type="protein sequence ID" value="TTAC_0001040101-mRNA-1"/>
    <property type="gene ID" value="TTAC_0001040101"/>
</dbReference>
<proteinExistence type="predicted"/>
<dbReference type="InterPro" id="IPR002110">
    <property type="entry name" value="Ankyrin_rpt"/>
</dbReference>
<accession>A0A0R3XA24</accession>
<dbReference type="GO" id="GO:0005634">
    <property type="term" value="C:nucleus"/>
    <property type="evidence" value="ECO:0007669"/>
    <property type="project" value="TreeGrafter"/>
</dbReference>
<feature type="repeat" description="ANK" evidence="3">
    <location>
        <begin position="22"/>
        <end position="50"/>
    </location>
</feature>
<dbReference type="SUPFAM" id="SSF48403">
    <property type="entry name" value="Ankyrin repeat"/>
    <property type="match status" value="1"/>
</dbReference>
<dbReference type="PANTHER" id="PTHR24201">
    <property type="entry name" value="ANK_REP_REGION DOMAIN-CONTAINING PROTEIN"/>
    <property type="match status" value="1"/>
</dbReference>
<dbReference type="PANTHER" id="PTHR24201:SF16">
    <property type="entry name" value="ANKYRIN-1-LIKE-RELATED"/>
    <property type="match status" value="1"/>
</dbReference>
<dbReference type="Gene3D" id="1.25.40.20">
    <property type="entry name" value="Ankyrin repeat-containing domain"/>
    <property type="match status" value="2"/>
</dbReference>
<dbReference type="PROSITE" id="PS50297">
    <property type="entry name" value="ANK_REP_REGION"/>
    <property type="match status" value="2"/>
</dbReference>